<reference evidence="2 3" key="1">
    <citation type="submission" date="2018-02" db="EMBL/GenBank/DDBJ databases">
        <title>The draft genome of Sphingobacterium sp. 5JN-11.</title>
        <authorList>
            <person name="Liu L."/>
            <person name="Li L."/>
            <person name="Liang L."/>
            <person name="Zhang X."/>
            <person name="Wang T."/>
        </authorList>
    </citation>
    <scope>NUCLEOTIDE SEQUENCE [LARGE SCALE GENOMIC DNA]</scope>
    <source>
        <strain evidence="2 3">5JN-11</strain>
    </source>
</reference>
<dbReference type="InterPro" id="IPR019734">
    <property type="entry name" value="TPR_rpt"/>
</dbReference>
<evidence type="ECO:0000313" key="3">
    <source>
        <dbReference type="Proteomes" id="UP000239711"/>
    </source>
</evidence>
<evidence type="ECO:0000313" key="2">
    <source>
        <dbReference type="EMBL" id="PRD46162.1"/>
    </source>
</evidence>
<dbReference type="PROSITE" id="PS50005">
    <property type="entry name" value="TPR"/>
    <property type="match status" value="1"/>
</dbReference>
<comment type="caution">
    <text evidence="2">The sequence shown here is derived from an EMBL/GenBank/DDBJ whole genome shotgun (WGS) entry which is preliminary data.</text>
</comment>
<protein>
    <submittedName>
        <fullName evidence="2">Uncharacterized protein</fullName>
    </submittedName>
</protein>
<accession>A0A2S9J057</accession>
<dbReference type="EMBL" id="PVBQ01000017">
    <property type="protein sequence ID" value="PRD46162.1"/>
    <property type="molecule type" value="Genomic_DNA"/>
</dbReference>
<name>A0A2S9J057_9SPHI</name>
<dbReference type="Proteomes" id="UP000239711">
    <property type="component" value="Unassembled WGS sequence"/>
</dbReference>
<organism evidence="2 3">
    <name type="scientific">Sphingobacterium haloxyli</name>
    <dbReference type="NCBI Taxonomy" id="2100533"/>
    <lineage>
        <taxon>Bacteria</taxon>
        <taxon>Pseudomonadati</taxon>
        <taxon>Bacteroidota</taxon>
        <taxon>Sphingobacteriia</taxon>
        <taxon>Sphingobacteriales</taxon>
        <taxon>Sphingobacteriaceae</taxon>
        <taxon>Sphingobacterium</taxon>
    </lineage>
</organism>
<dbReference type="PROSITE" id="PS50293">
    <property type="entry name" value="TPR_REGION"/>
    <property type="match status" value="1"/>
</dbReference>
<sequence>MADWYRRKSWTRADEEEYFVRLGRARKNGRPQYLRVQAVELIETKDKNLLSVAEVLLYKILTDYPDDRIEKSQTYNSLGEIYRLKGDYETALMYFQKSLDFEREFPNVITSAYLNFSETVVLAERTDLYGSVEKLLTEKIGHDTLTFPGQNYIMYSVMAIIFEFKGNLKQAKAFANLADKNATTEINSLWDPQKKKYGTVKERKKWLDKLAGQNKNRG</sequence>
<feature type="repeat" description="TPR" evidence="1">
    <location>
        <begin position="72"/>
        <end position="105"/>
    </location>
</feature>
<dbReference type="SMART" id="SM00028">
    <property type="entry name" value="TPR"/>
    <property type="match status" value="1"/>
</dbReference>
<dbReference type="OrthoDB" id="703278at2"/>
<dbReference type="AlphaFoldDB" id="A0A2S9J057"/>
<dbReference type="SUPFAM" id="SSF48452">
    <property type="entry name" value="TPR-like"/>
    <property type="match status" value="1"/>
</dbReference>
<dbReference type="RefSeq" id="WP_105718258.1">
    <property type="nucleotide sequence ID" value="NZ_PVBQ01000017.1"/>
</dbReference>
<keyword evidence="3" id="KW-1185">Reference proteome</keyword>
<proteinExistence type="predicted"/>
<dbReference type="Gene3D" id="1.25.40.10">
    <property type="entry name" value="Tetratricopeptide repeat domain"/>
    <property type="match status" value="1"/>
</dbReference>
<dbReference type="InterPro" id="IPR011990">
    <property type="entry name" value="TPR-like_helical_dom_sf"/>
</dbReference>
<keyword evidence="1" id="KW-0802">TPR repeat</keyword>
<evidence type="ECO:0000256" key="1">
    <source>
        <dbReference type="PROSITE-ProRule" id="PRU00339"/>
    </source>
</evidence>
<dbReference type="Pfam" id="PF13181">
    <property type="entry name" value="TPR_8"/>
    <property type="match status" value="1"/>
</dbReference>
<gene>
    <name evidence="2" type="ORF">C5745_17230</name>
</gene>